<name>G0R476_ICHMU</name>
<dbReference type="GeneID" id="14903799"/>
<dbReference type="AlphaFoldDB" id="G0R476"/>
<keyword evidence="2" id="KW-1185">Reference proteome</keyword>
<sequence length="139" mass="16087">MVQKLLIIILQIDSAHQNRYEGGLCYAQCNELFSFWNPSIQQCWKGCDFGTGRVNDPELRKEADLMCKRWTAEILWTYKGELDNIKDLRVHADMYPTTPQNVYRACLAGVPSFYCRNYKKLLMLGKLCSCFITSLISNT</sequence>
<dbReference type="RefSeq" id="XP_004025175.1">
    <property type="nucleotide sequence ID" value="XM_004025126.1"/>
</dbReference>
<evidence type="ECO:0000313" key="1">
    <source>
        <dbReference type="EMBL" id="EGR27723.1"/>
    </source>
</evidence>
<dbReference type="OMA" id="RIHATMY"/>
<dbReference type="STRING" id="857967.G0R476"/>
<dbReference type="InParanoid" id="G0R476"/>
<proteinExistence type="predicted"/>
<dbReference type="eggNOG" id="ENOG502SSFU">
    <property type="taxonomic scope" value="Eukaryota"/>
</dbReference>
<organism evidence="1 2">
    <name type="scientific">Ichthyophthirius multifiliis</name>
    <name type="common">White spot disease agent</name>
    <name type="synonym">Ich</name>
    <dbReference type="NCBI Taxonomy" id="5932"/>
    <lineage>
        <taxon>Eukaryota</taxon>
        <taxon>Sar</taxon>
        <taxon>Alveolata</taxon>
        <taxon>Ciliophora</taxon>
        <taxon>Intramacronucleata</taxon>
        <taxon>Oligohymenophorea</taxon>
        <taxon>Hymenostomatida</taxon>
        <taxon>Ophryoglenina</taxon>
        <taxon>Ichthyophthirius</taxon>
    </lineage>
</organism>
<protein>
    <submittedName>
        <fullName evidence="1">Uncharacterized protein</fullName>
    </submittedName>
</protein>
<gene>
    <name evidence="1" type="ORF">IMG5_190180</name>
</gene>
<dbReference type="OrthoDB" id="282160at2759"/>
<evidence type="ECO:0000313" key="2">
    <source>
        <dbReference type="Proteomes" id="UP000008983"/>
    </source>
</evidence>
<dbReference type="EMBL" id="GL984329">
    <property type="protein sequence ID" value="EGR27723.1"/>
    <property type="molecule type" value="Genomic_DNA"/>
</dbReference>
<dbReference type="Proteomes" id="UP000008983">
    <property type="component" value="Unassembled WGS sequence"/>
</dbReference>
<reference evidence="1 2" key="1">
    <citation type="submission" date="2011-07" db="EMBL/GenBank/DDBJ databases">
        <authorList>
            <person name="Coyne R."/>
            <person name="Brami D."/>
            <person name="Johnson J."/>
            <person name="Hostetler J."/>
            <person name="Hannick L."/>
            <person name="Clark T."/>
            <person name="Cassidy-Hanley D."/>
            <person name="Inman J."/>
        </authorList>
    </citation>
    <scope>NUCLEOTIDE SEQUENCE [LARGE SCALE GENOMIC DNA]</scope>
    <source>
        <strain evidence="1 2">G5</strain>
    </source>
</reference>
<accession>G0R476</accession>